<accession>A0A6N2RHD2</accession>
<dbReference type="EMBL" id="CACRSS010000002">
    <property type="protein sequence ID" value="VYS80286.1"/>
    <property type="molecule type" value="Genomic_DNA"/>
</dbReference>
<organism evidence="1">
    <name type="scientific">Akkermansia muciniphila</name>
    <dbReference type="NCBI Taxonomy" id="239935"/>
    <lineage>
        <taxon>Bacteria</taxon>
        <taxon>Pseudomonadati</taxon>
        <taxon>Verrucomicrobiota</taxon>
        <taxon>Verrucomicrobiia</taxon>
        <taxon>Verrucomicrobiales</taxon>
        <taxon>Akkermansiaceae</taxon>
        <taxon>Akkermansia</taxon>
    </lineage>
</organism>
<name>A0A6N2RHD2_9BACT</name>
<protein>
    <submittedName>
        <fullName evidence="1">Uncharacterized protein</fullName>
    </submittedName>
</protein>
<reference evidence="1" key="1">
    <citation type="submission" date="2019-11" db="EMBL/GenBank/DDBJ databases">
        <authorList>
            <person name="Feng L."/>
        </authorList>
    </citation>
    <scope>NUCLEOTIDE SEQUENCE</scope>
    <source>
        <strain evidence="1">AMuciniphilaLFYP55</strain>
    </source>
</reference>
<proteinExistence type="predicted"/>
<gene>
    <name evidence="1" type="ORF">AMLFYP55_01633</name>
</gene>
<evidence type="ECO:0000313" key="1">
    <source>
        <dbReference type="EMBL" id="VYS80286.1"/>
    </source>
</evidence>
<dbReference type="AlphaFoldDB" id="A0A6N2RHD2"/>
<sequence length="127" mass="14360">MNALSAAAAYYLAAGRREEEMDEDGRCQDVYVRTPELVLMARRVDSSAPFGRIIDVRCRFETERCDAWHLHFLAGEARELLTYEREILSLPWILTQHGKRGDGRLMKLSSSRFCRLLAASAVAGPLS</sequence>
<dbReference type="OrthoDB" id="198391at2"/>
<dbReference type="RefSeq" id="WP_102721068.1">
    <property type="nucleotide sequence ID" value="NZ_CACRSS010000002.1"/>
</dbReference>